<evidence type="ECO:0000313" key="3">
    <source>
        <dbReference type="Proteomes" id="UP001056384"/>
    </source>
</evidence>
<evidence type="ECO:0000256" key="1">
    <source>
        <dbReference type="SAM" id="MobiDB-lite"/>
    </source>
</evidence>
<reference evidence="2" key="1">
    <citation type="submission" date="2022-06" db="EMBL/GenBank/DDBJ databases">
        <title>Complete genome sequences of two strains of the flax pathogen Septoria linicola.</title>
        <authorList>
            <person name="Lapalu N."/>
            <person name="Simon A."/>
            <person name="Demenou B."/>
            <person name="Paumier D."/>
            <person name="Guillot M.-P."/>
            <person name="Gout L."/>
            <person name="Valade R."/>
        </authorList>
    </citation>
    <scope>NUCLEOTIDE SEQUENCE</scope>
    <source>
        <strain evidence="2">SE15195</strain>
    </source>
</reference>
<organism evidence="2 3">
    <name type="scientific">Septoria linicola</name>
    <dbReference type="NCBI Taxonomy" id="215465"/>
    <lineage>
        <taxon>Eukaryota</taxon>
        <taxon>Fungi</taxon>
        <taxon>Dikarya</taxon>
        <taxon>Ascomycota</taxon>
        <taxon>Pezizomycotina</taxon>
        <taxon>Dothideomycetes</taxon>
        <taxon>Dothideomycetidae</taxon>
        <taxon>Mycosphaerellales</taxon>
        <taxon>Mycosphaerellaceae</taxon>
        <taxon>Septoria</taxon>
    </lineage>
</organism>
<accession>A0A9Q9APB9</accession>
<protein>
    <submittedName>
        <fullName evidence="2">Nucleic acid-binding protein</fullName>
    </submittedName>
</protein>
<dbReference type="InterPro" id="IPR012340">
    <property type="entry name" value="NA-bd_OB-fold"/>
</dbReference>
<proteinExistence type="predicted"/>
<keyword evidence="3" id="KW-1185">Reference proteome</keyword>
<feature type="region of interest" description="Disordered" evidence="1">
    <location>
        <begin position="352"/>
        <end position="385"/>
    </location>
</feature>
<dbReference type="EMBL" id="CP099421">
    <property type="protein sequence ID" value="USW51954.1"/>
    <property type="molecule type" value="Genomic_DNA"/>
</dbReference>
<dbReference type="Proteomes" id="UP001056384">
    <property type="component" value="Chromosome 4"/>
</dbReference>
<feature type="region of interest" description="Disordered" evidence="1">
    <location>
        <begin position="245"/>
        <end position="275"/>
    </location>
</feature>
<dbReference type="AlphaFoldDB" id="A0A9Q9APB9"/>
<dbReference type="SUPFAM" id="SSF50249">
    <property type="entry name" value="Nucleic acid-binding proteins"/>
    <property type="match status" value="1"/>
</dbReference>
<name>A0A9Q9APB9_9PEZI</name>
<sequence>MAAAPKRLLFLTGAPVAADLSWNNQNCNAGPGPRLRRYLGIADADDDAFLFTQTQTAASFSFAKWRQVPFRDSESQEAEAPRFLSFHESDLARPSQEHMNFLQHSLAVLQNLDSSQICAAPDETAYNETTFVSALSSNSDTSYQTSYGSSFSTNATGEPSQQIVNFNGQITDLQRIPTARHLDSIHPQTMTINILASVISLQPARTVRLRKRSGEMDIIEILLGDETRAGFPISFWLPPAADNDSLHHQQRATRSGPGSGPGPGPSGIPKSNDSNNMRDILAEVRSGDTLLITHIALGQFNGNVYGQSLSRRITRNNTSVVKLTEGVIGLSAQAMVRMKKVKEWSANFVGRPGVKRAASPSSLETAANGKKRRSILPPDTQPGLL</sequence>
<gene>
    <name evidence="2" type="ORF">Slin15195_G052730</name>
</gene>
<evidence type="ECO:0000313" key="2">
    <source>
        <dbReference type="EMBL" id="USW51954.1"/>
    </source>
</evidence>